<dbReference type="EMBL" id="JACGWK010001444">
    <property type="protein sequence ID" value="KAL0288486.1"/>
    <property type="molecule type" value="Genomic_DNA"/>
</dbReference>
<sequence>MIGLRTDVSMPKELILRHNKESPVMNLIPLHAWALHTGGRVTLLHTYWKLFHHRLVEIDLQSMAARSFSSRSKKQDTFGGNLPEVCPEKRSSDISG</sequence>
<comment type="caution">
    <text evidence="2">The sequence shown here is derived from an EMBL/GenBank/DDBJ whole genome shotgun (WGS) entry which is preliminary data.</text>
</comment>
<gene>
    <name evidence="2" type="ORF">Sangu_2655900</name>
</gene>
<proteinExistence type="predicted"/>
<protein>
    <submittedName>
        <fullName evidence="2">Uncharacterized protein</fullName>
    </submittedName>
</protein>
<accession>A0AAW2J215</accession>
<organism evidence="2">
    <name type="scientific">Sesamum angustifolium</name>
    <dbReference type="NCBI Taxonomy" id="2727405"/>
    <lineage>
        <taxon>Eukaryota</taxon>
        <taxon>Viridiplantae</taxon>
        <taxon>Streptophyta</taxon>
        <taxon>Embryophyta</taxon>
        <taxon>Tracheophyta</taxon>
        <taxon>Spermatophyta</taxon>
        <taxon>Magnoliopsida</taxon>
        <taxon>eudicotyledons</taxon>
        <taxon>Gunneridae</taxon>
        <taxon>Pentapetalae</taxon>
        <taxon>asterids</taxon>
        <taxon>lamiids</taxon>
        <taxon>Lamiales</taxon>
        <taxon>Pedaliaceae</taxon>
        <taxon>Sesamum</taxon>
    </lineage>
</organism>
<reference evidence="2" key="1">
    <citation type="submission" date="2020-06" db="EMBL/GenBank/DDBJ databases">
        <authorList>
            <person name="Li T."/>
            <person name="Hu X."/>
            <person name="Zhang T."/>
            <person name="Song X."/>
            <person name="Zhang H."/>
            <person name="Dai N."/>
            <person name="Sheng W."/>
            <person name="Hou X."/>
            <person name="Wei L."/>
        </authorList>
    </citation>
    <scope>NUCLEOTIDE SEQUENCE</scope>
    <source>
        <strain evidence="2">G01</strain>
        <tissue evidence="2">Leaf</tissue>
    </source>
</reference>
<dbReference type="AlphaFoldDB" id="A0AAW2J215"/>
<evidence type="ECO:0000313" key="2">
    <source>
        <dbReference type="EMBL" id="KAL0288486.1"/>
    </source>
</evidence>
<feature type="compositionally biased region" description="Basic and acidic residues" evidence="1">
    <location>
        <begin position="86"/>
        <end position="96"/>
    </location>
</feature>
<evidence type="ECO:0000256" key="1">
    <source>
        <dbReference type="SAM" id="MobiDB-lite"/>
    </source>
</evidence>
<name>A0AAW2J215_9LAMI</name>
<reference evidence="2" key="2">
    <citation type="journal article" date="2024" name="Plant">
        <title>Genomic evolution and insights into agronomic trait innovations of Sesamum species.</title>
        <authorList>
            <person name="Miao H."/>
            <person name="Wang L."/>
            <person name="Qu L."/>
            <person name="Liu H."/>
            <person name="Sun Y."/>
            <person name="Le M."/>
            <person name="Wang Q."/>
            <person name="Wei S."/>
            <person name="Zheng Y."/>
            <person name="Lin W."/>
            <person name="Duan Y."/>
            <person name="Cao H."/>
            <person name="Xiong S."/>
            <person name="Wang X."/>
            <person name="Wei L."/>
            <person name="Li C."/>
            <person name="Ma Q."/>
            <person name="Ju M."/>
            <person name="Zhao R."/>
            <person name="Li G."/>
            <person name="Mu C."/>
            <person name="Tian Q."/>
            <person name="Mei H."/>
            <person name="Zhang T."/>
            <person name="Gao T."/>
            <person name="Zhang H."/>
        </authorList>
    </citation>
    <scope>NUCLEOTIDE SEQUENCE</scope>
    <source>
        <strain evidence="2">G01</strain>
    </source>
</reference>
<feature type="region of interest" description="Disordered" evidence="1">
    <location>
        <begin position="70"/>
        <end position="96"/>
    </location>
</feature>